<organism evidence="1 2">
    <name type="scientific">Rhabditophanes sp. KR3021</name>
    <dbReference type="NCBI Taxonomy" id="114890"/>
    <lineage>
        <taxon>Eukaryota</taxon>
        <taxon>Metazoa</taxon>
        <taxon>Ecdysozoa</taxon>
        <taxon>Nematoda</taxon>
        <taxon>Chromadorea</taxon>
        <taxon>Rhabditida</taxon>
        <taxon>Tylenchina</taxon>
        <taxon>Panagrolaimomorpha</taxon>
        <taxon>Strongyloidoidea</taxon>
        <taxon>Alloionematidae</taxon>
        <taxon>Rhabditophanes</taxon>
    </lineage>
</organism>
<reference evidence="2" key="1">
    <citation type="submission" date="2016-11" db="UniProtKB">
        <authorList>
            <consortium name="WormBaseParasite"/>
        </authorList>
    </citation>
    <scope>IDENTIFICATION</scope>
    <source>
        <strain evidence="2">KR3021</strain>
    </source>
</reference>
<evidence type="ECO:0000313" key="2">
    <source>
        <dbReference type="WBParaSite" id="RSKR_0000925100.1"/>
    </source>
</evidence>
<name>A0AC35UBL5_9BILA</name>
<evidence type="ECO:0000313" key="1">
    <source>
        <dbReference type="Proteomes" id="UP000095286"/>
    </source>
</evidence>
<dbReference type="Proteomes" id="UP000095286">
    <property type="component" value="Unplaced"/>
</dbReference>
<accession>A0AC35UBL5</accession>
<proteinExistence type="predicted"/>
<sequence>MTLFDLLSNEFTCLNEIPDPVLKIATESIYADYESFSLLHQFDLFANDDIVHTITKLGDALSVEVVKKTKTLFREFEDREIKFKNLTILLWSGIEEGLKKSANLKALKVGLVCGRAYLMFTSTKRATSHDIFHGNLVGKCVDLFNKVQRIIASKSGGVGCVKKGKGGKKKIHQYTEIDNTTSVELTSGEVGALGKLLLQTIDGLYTFLTKISLASTPDVTESVGRLLKNMLKVGVTSGTILQTCPSLDQFRKLSDVQDIAFALLNQLCEPVHGTYEMIYPAVVMPRIMCASAEDEFVPSSSHIGVAITALRDIFLKFLEHRIGLNYAEEVDVIYTMTVSACMRCPERAEYRQKVSQAVIQIILKLDRGRQKNFVAHIAKIGDNNRAGLRAFAIEVIPLIFEQFDIFENAPTPTPQPSPSIPLSQVEPMEEDGVGSGIKKEVTKQTTPTPESEEVEGTESEDEAQSTQPCDIGQLLKLVIVGIDDKTSSVRQRALSVLPYFFSNSDLRAECNDEVVNLFKLLREAEIKKYNRDKEKKKDGEVGKRAVMDDESECSGEGECGAGGGDGTIALSKTQDCAILGGQDEDEMMEVDENGGGVDGEEEATIVKKERDALETTAIEVQIVSDEVGVFERKRVFKVKDYPLLNRILVHCDDGVSGCRKNALIALQKLFPYLIKAQHIDATITQFERSSRDKALSIRKQASDCVYNLFSDIEPGHLLYKKLLSCTMESVLMQVADREGSIQNHAAKIMNNLVFAPLARGEFEKQVPWDILNMCETILTYQKILRKTIEYLGKEREIDGAFVTKLTKDMSKLDDPNKRQKLWMVFSMCSSLFKIEPNVAATEFLRIEKKDLRNESHLCNYFTTIIARCHHSLKPELVQELRGSIESHITSFRVSNNNISNLYYAYAVLVEGIGGDAKNSKGFQEMNTKVFNKALKTMKCLMFEEFSDEVGIGSSQFTQPSQSNAPPVRDVKLAKILGVLGEIVDYEPSLICKSLFEMLQLIMSSEVCKRALKVSDNLFNAGIGKSSRSPIKTPGSRGGASSVLSVLQELKSHRVNYANITTIVRAQCVIVMGKLCLVNESFARDVVPVFMKELVICKSHVIKNNIIVVSHDLCKQHTSLVGAYMNIFAACLNDDSVAVRVHTLHCLTRLLKEGYLVWKGDIMFRFVMTLLDGVCRVRDYAEYCLIDTLFPVTPNMFVDNFINCVFYFNGVEHQSWKIFNSAQGTKSELEVNKINTLEGIGYQEQRLELYRFMLKNMTSVQKMAITQKICVEVFDGCSMGILTFSDSNVQQMLIDVFRLLASEEGKIRFNIGKDGSEEDEEETMARNEVVLATAAEASKDALREIYVKEIMRYLIQLRDFLYNSRNTNCSYEFLKYLYFLSNEHNYAFDKIMEENQNLKAEVRYDLLRIQQKLAMENK</sequence>
<protein>
    <submittedName>
        <fullName evidence="2">Cnd1 domain-containing protein</fullName>
    </submittedName>
</protein>
<dbReference type="WBParaSite" id="RSKR_0000925100.1">
    <property type="protein sequence ID" value="RSKR_0000925100.1"/>
    <property type="gene ID" value="RSKR_0000925100"/>
</dbReference>